<feature type="compositionally biased region" description="Basic and acidic residues" evidence="1">
    <location>
        <begin position="57"/>
        <end position="69"/>
    </location>
</feature>
<gene>
    <name evidence="2" type="ORF">CALVIDRAFT_535206</name>
</gene>
<dbReference type="AlphaFoldDB" id="A0A167PA77"/>
<protein>
    <submittedName>
        <fullName evidence="2">Uncharacterized protein</fullName>
    </submittedName>
</protein>
<evidence type="ECO:0000313" key="2">
    <source>
        <dbReference type="EMBL" id="KZO98578.1"/>
    </source>
</evidence>
<reference evidence="2 3" key="1">
    <citation type="journal article" date="2016" name="Mol. Biol. Evol.">
        <title>Comparative Genomics of Early-Diverging Mushroom-Forming Fungi Provides Insights into the Origins of Lignocellulose Decay Capabilities.</title>
        <authorList>
            <person name="Nagy L.G."/>
            <person name="Riley R."/>
            <person name="Tritt A."/>
            <person name="Adam C."/>
            <person name="Daum C."/>
            <person name="Floudas D."/>
            <person name="Sun H."/>
            <person name="Yadav J.S."/>
            <person name="Pangilinan J."/>
            <person name="Larsson K.H."/>
            <person name="Matsuura K."/>
            <person name="Barry K."/>
            <person name="Labutti K."/>
            <person name="Kuo R."/>
            <person name="Ohm R.A."/>
            <person name="Bhattacharya S.S."/>
            <person name="Shirouzu T."/>
            <person name="Yoshinaga Y."/>
            <person name="Martin F.M."/>
            <person name="Grigoriev I.V."/>
            <person name="Hibbett D.S."/>
        </authorList>
    </citation>
    <scope>NUCLEOTIDE SEQUENCE [LARGE SCALE GENOMIC DNA]</scope>
    <source>
        <strain evidence="2 3">TUFC12733</strain>
    </source>
</reference>
<evidence type="ECO:0000256" key="1">
    <source>
        <dbReference type="SAM" id="MobiDB-lite"/>
    </source>
</evidence>
<dbReference type="Proteomes" id="UP000076738">
    <property type="component" value="Unassembled WGS sequence"/>
</dbReference>
<proteinExistence type="predicted"/>
<accession>A0A167PA77</accession>
<name>A0A167PA77_CALVF</name>
<dbReference type="EMBL" id="KV417275">
    <property type="protein sequence ID" value="KZO98578.1"/>
    <property type="molecule type" value="Genomic_DNA"/>
</dbReference>
<keyword evidence="3" id="KW-1185">Reference proteome</keyword>
<evidence type="ECO:0000313" key="3">
    <source>
        <dbReference type="Proteomes" id="UP000076738"/>
    </source>
</evidence>
<feature type="compositionally biased region" description="Basic residues" evidence="1">
    <location>
        <begin position="76"/>
        <end position="88"/>
    </location>
</feature>
<sequence>MSTCMRRASYVHACAPPLPQLRLIAAVSNLFAIDFLSADPHLPARNERGGAAPLDSRSLRDQLDSRSLRDQLGGLHQRRKNISSSRRR</sequence>
<feature type="region of interest" description="Disordered" evidence="1">
    <location>
        <begin position="41"/>
        <end position="88"/>
    </location>
</feature>
<organism evidence="2 3">
    <name type="scientific">Calocera viscosa (strain TUFC12733)</name>
    <dbReference type="NCBI Taxonomy" id="1330018"/>
    <lineage>
        <taxon>Eukaryota</taxon>
        <taxon>Fungi</taxon>
        <taxon>Dikarya</taxon>
        <taxon>Basidiomycota</taxon>
        <taxon>Agaricomycotina</taxon>
        <taxon>Dacrymycetes</taxon>
        <taxon>Dacrymycetales</taxon>
        <taxon>Dacrymycetaceae</taxon>
        <taxon>Calocera</taxon>
    </lineage>
</organism>